<dbReference type="SUPFAM" id="SSF51445">
    <property type="entry name" value="(Trans)glycosidases"/>
    <property type="match status" value="1"/>
</dbReference>
<dbReference type="Gramene" id="VVA21797">
    <property type="protein sequence ID" value="VVA21797"/>
    <property type="gene ID" value="Prudul26B028422"/>
</dbReference>
<dbReference type="GO" id="GO:0005975">
    <property type="term" value="P:carbohydrate metabolic process"/>
    <property type="evidence" value="ECO:0007669"/>
    <property type="project" value="InterPro"/>
</dbReference>
<evidence type="ECO:0000256" key="1">
    <source>
        <dbReference type="ARBA" id="ARBA00010838"/>
    </source>
</evidence>
<feature type="signal peptide" evidence="5">
    <location>
        <begin position="1"/>
        <end position="34"/>
    </location>
</feature>
<keyword evidence="3" id="KW-0326">Glycosidase</keyword>
<dbReference type="EMBL" id="CABIKO010000054">
    <property type="protein sequence ID" value="VVA21797.1"/>
    <property type="molecule type" value="Genomic_DNA"/>
</dbReference>
<evidence type="ECO:0000256" key="3">
    <source>
        <dbReference type="ARBA" id="ARBA00023295"/>
    </source>
</evidence>
<dbReference type="Gene3D" id="3.20.20.80">
    <property type="entry name" value="Glycosidases"/>
    <property type="match status" value="1"/>
</dbReference>
<organism evidence="6 7">
    <name type="scientific">Prunus dulcis</name>
    <name type="common">Almond</name>
    <name type="synonym">Amygdalus dulcis</name>
    <dbReference type="NCBI Taxonomy" id="3755"/>
    <lineage>
        <taxon>Eukaryota</taxon>
        <taxon>Viridiplantae</taxon>
        <taxon>Streptophyta</taxon>
        <taxon>Embryophyta</taxon>
        <taxon>Tracheophyta</taxon>
        <taxon>Spermatophyta</taxon>
        <taxon>Magnoliopsida</taxon>
        <taxon>eudicotyledons</taxon>
        <taxon>Gunneridae</taxon>
        <taxon>Pentapetalae</taxon>
        <taxon>rosids</taxon>
        <taxon>fabids</taxon>
        <taxon>Rosales</taxon>
        <taxon>Rosaceae</taxon>
        <taxon>Amygdaloideae</taxon>
        <taxon>Amygdaleae</taxon>
        <taxon>Prunus</taxon>
    </lineage>
</organism>
<dbReference type="FunFam" id="3.20.20.80:FF:000020">
    <property type="entry name" value="Beta-glucosidase 12"/>
    <property type="match status" value="1"/>
</dbReference>
<evidence type="ECO:0000256" key="5">
    <source>
        <dbReference type="SAM" id="SignalP"/>
    </source>
</evidence>
<dbReference type="InterPro" id="IPR001360">
    <property type="entry name" value="Glyco_hydro_1"/>
</dbReference>
<accession>A0A5E4F171</accession>
<evidence type="ECO:0000256" key="2">
    <source>
        <dbReference type="ARBA" id="ARBA00022801"/>
    </source>
</evidence>
<evidence type="ECO:0000313" key="6">
    <source>
        <dbReference type="EMBL" id="VVA21797.1"/>
    </source>
</evidence>
<reference evidence="7" key="1">
    <citation type="journal article" date="2020" name="Plant J.">
        <title>Transposons played a major role in the diversification between the closely related almond and peach genomes: results from the almond genome sequence.</title>
        <authorList>
            <person name="Alioto T."/>
            <person name="Alexiou K.G."/>
            <person name="Bardil A."/>
            <person name="Barteri F."/>
            <person name="Castanera R."/>
            <person name="Cruz F."/>
            <person name="Dhingra A."/>
            <person name="Duval H."/>
            <person name="Fernandez I Marti A."/>
            <person name="Frias L."/>
            <person name="Galan B."/>
            <person name="Garcia J.L."/>
            <person name="Howad W."/>
            <person name="Gomez-Garrido J."/>
            <person name="Gut M."/>
            <person name="Julca I."/>
            <person name="Morata J."/>
            <person name="Puigdomenech P."/>
            <person name="Ribeca P."/>
            <person name="Rubio Cabetas M.J."/>
            <person name="Vlasova A."/>
            <person name="Wirthensohn M."/>
            <person name="Garcia-Mas J."/>
            <person name="Gabaldon T."/>
            <person name="Casacuberta J.M."/>
            <person name="Arus P."/>
        </authorList>
    </citation>
    <scope>NUCLEOTIDE SEQUENCE [LARGE SCALE GENOMIC DNA]</scope>
    <source>
        <strain evidence="7">cv. Texas</strain>
    </source>
</reference>
<dbReference type="PANTHER" id="PTHR10353">
    <property type="entry name" value="GLYCOSYL HYDROLASE"/>
    <property type="match status" value="1"/>
</dbReference>
<evidence type="ECO:0000313" key="7">
    <source>
        <dbReference type="Proteomes" id="UP000327085"/>
    </source>
</evidence>
<dbReference type="OMA" id="PTMIQHY"/>
<dbReference type="Pfam" id="PF00232">
    <property type="entry name" value="Glyco_hydro_1"/>
    <property type="match status" value="1"/>
</dbReference>
<dbReference type="PRINTS" id="PR00131">
    <property type="entry name" value="GLHYDRLASE1"/>
</dbReference>
<dbReference type="GO" id="GO:0008422">
    <property type="term" value="F:beta-glucosidase activity"/>
    <property type="evidence" value="ECO:0007669"/>
    <property type="project" value="TreeGrafter"/>
</dbReference>
<dbReference type="AlphaFoldDB" id="A0A5E4F171"/>
<comment type="similarity">
    <text evidence="1 4">Belongs to the glycosyl hydrolase 1 family.</text>
</comment>
<keyword evidence="2" id="KW-0378">Hydrolase</keyword>
<dbReference type="PANTHER" id="PTHR10353:SF154">
    <property type="entry name" value="BETA-GLUCOSIDASE 9-RELATED"/>
    <property type="match status" value="1"/>
</dbReference>
<sequence length="582" mass="65780">MDFLASSRSSSPKMFHVLIAICVMAALACRSVDAQVLANVTAGAFTLEVNLSSSTFLEELNISKSDFPNDFIFGVGTAAAQTEGSPNEGGRGQSVWDYRAKILPDTIMNSDKFFSAVDGYKRYKEDILLIKDLGVNSYRFSISWTRILPNGSLSGGINQEGVDHYNSLIDELVKNGITPFVTILHFDLPQAVEEKYGGYLNRSFVDDFRDYSELCFKLFGDRVKHWFTFNEPRIIASYGYELGIAPPGRCSLPKDICVFKSPVPGKCFMPVGPCNLGGNSSTEPYIVAHNLILAHATVAKLYREKYQAKQKGEVGIVLVTPYYVPYSKSQEDQDAANRLFDFYLGWFMDPFVFGEYPKSMRELVKERLPEFTEEEKVMVKGSLDFLAINYYASSYAKNKLPSPNEVLRYTLDAAAEIIDGKDAPGLEHGNWPEGLEKLMNYIKDKYNNPKVYIAENGIAGVRNDALDLNVQLNDASRIIYVVRHLYRLNKAIKNGVNVKGYFHWALMDDFEWGMGFRSRFGLYYVDFNRNYTRIPKNSVLWFHNFLNGTYESDVYKNAANSFTKWLKDLSKPKGGLRGLSIN</sequence>
<protein>
    <submittedName>
        <fullName evidence="6">PREDICTED: beta-glucosidase</fullName>
    </submittedName>
</protein>
<evidence type="ECO:0000256" key="4">
    <source>
        <dbReference type="RuleBase" id="RU003690"/>
    </source>
</evidence>
<proteinExistence type="inferred from homology"/>
<dbReference type="InParanoid" id="A0A5E4F171"/>
<name>A0A5E4F171_PRUDU</name>
<dbReference type="InterPro" id="IPR017853">
    <property type="entry name" value="GH"/>
</dbReference>
<keyword evidence="5" id="KW-0732">Signal</keyword>
<feature type="chain" id="PRO_5023079955" evidence="5">
    <location>
        <begin position="35"/>
        <end position="582"/>
    </location>
</feature>
<dbReference type="SMR" id="A0A5E4F171"/>
<dbReference type="Proteomes" id="UP000327085">
    <property type="component" value="Chromosome 5"/>
</dbReference>
<gene>
    <name evidence="6" type="ORF">ALMOND_2B028422</name>
</gene>